<evidence type="ECO:0000313" key="5">
    <source>
        <dbReference type="EMBL" id="KJB79599.1"/>
    </source>
</evidence>
<sequence length="121" mass="13689">MDQQNSLISSANDSNQNLVFGHNNNLYSQMIAAGFVVIVEISFSLQLISYSQGAEAIKSHNLQSILSIFPFLEEKFSHLNYVLEALITSSLPSRNLSSSLRYWVKDAFSLHLLRFSLYELL</sequence>
<organism evidence="5 6">
    <name type="scientific">Gossypium raimondii</name>
    <name type="common">Peruvian cotton</name>
    <name type="synonym">Gossypium klotzschianum subsp. raimondii</name>
    <dbReference type="NCBI Taxonomy" id="29730"/>
    <lineage>
        <taxon>Eukaryota</taxon>
        <taxon>Viridiplantae</taxon>
        <taxon>Streptophyta</taxon>
        <taxon>Embryophyta</taxon>
        <taxon>Tracheophyta</taxon>
        <taxon>Spermatophyta</taxon>
        <taxon>Magnoliopsida</taxon>
        <taxon>eudicotyledons</taxon>
        <taxon>Gunneridae</taxon>
        <taxon>Pentapetalae</taxon>
        <taxon>rosids</taxon>
        <taxon>malvids</taxon>
        <taxon>Malvales</taxon>
        <taxon>Malvaceae</taxon>
        <taxon>Malvoideae</taxon>
        <taxon>Gossypium</taxon>
    </lineage>
</organism>
<dbReference type="Gramene" id="KJB79599">
    <property type="protein sequence ID" value="KJB79599"/>
    <property type="gene ID" value="B456_013G056700"/>
</dbReference>
<evidence type="ECO:0000256" key="2">
    <source>
        <dbReference type="ARBA" id="ARBA00022664"/>
    </source>
</evidence>
<keyword evidence="3" id="KW-0472">Membrane</keyword>
<reference evidence="5 6" key="1">
    <citation type="journal article" date="2012" name="Nature">
        <title>Repeated polyploidization of Gossypium genomes and the evolution of spinnable cotton fibres.</title>
        <authorList>
            <person name="Paterson A.H."/>
            <person name="Wendel J.F."/>
            <person name="Gundlach H."/>
            <person name="Guo H."/>
            <person name="Jenkins J."/>
            <person name="Jin D."/>
            <person name="Llewellyn D."/>
            <person name="Showmaker K.C."/>
            <person name="Shu S."/>
            <person name="Udall J."/>
            <person name="Yoo M.J."/>
            <person name="Byers R."/>
            <person name="Chen W."/>
            <person name="Doron-Faigenboim A."/>
            <person name="Duke M.V."/>
            <person name="Gong L."/>
            <person name="Grimwood J."/>
            <person name="Grover C."/>
            <person name="Grupp K."/>
            <person name="Hu G."/>
            <person name="Lee T.H."/>
            <person name="Li J."/>
            <person name="Lin L."/>
            <person name="Liu T."/>
            <person name="Marler B.S."/>
            <person name="Page J.T."/>
            <person name="Roberts A.W."/>
            <person name="Romanel E."/>
            <person name="Sanders W.S."/>
            <person name="Szadkowski E."/>
            <person name="Tan X."/>
            <person name="Tang H."/>
            <person name="Xu C."/>
            <person name="Wang J."/>
            <person name="Wang Z."/>
            <person name="Zhang D."/>
            <person name="Zhang L."/>
            <person name="Ashrafi H."/>
            <person name="Bedon F."/>
            <person name="Bowers J.E."/>
            <person name="Brubaker C.L."/>
            <person name="Chee P.W."/>
            <person name="Das S."/>
            <person name="Gingle A.R."/>
            <person name="Haigler C.H."/>
            <person name="Harker D."/>
            <person name="Hoffmann L.V."/>
            <person name="Hovav R."/>
            <person name="Jones D.C."/>
            <person name="Lemke C."/>
            <person name="Mansoor S."/>
            <person name="ur Rahman M."/>
            <person name="Rainville L.N."/>
            <person name="Rambani A."/>
            <person name="Reddy U.K."/>
            <person name="Rong J.K."/>
            <person name="Saranga Y."/>
            <person name="Scheffler B.E."/>
            <person name="Scheffler J.A."/>
            <person name="Stelly D.M."/>
            <person name="Triplett B.A."/>
            <person name="Van Deynze A."/>
            <person name="Vaslin M.F."/>
            <person name="Waghmare V.N."/>
            <person name="Walford S.A."/>
            <person name="Wright R.J."/>
            <person name="Zaki E.A."/>
            <person name="Zhang T."/>
            <person name="Dennis E.S."/>
            <person name="Mayer K.F."/>
            <person name="Peterson D.G."/>
            <person name="Rokhsar D.S."/>
            <person name="Wang X."/>
            <person name="Schmutz J."/>
        </authorList>
    </citation>
    <scope>NUCLEOTIDE SEQUENCE [LARGE SCALE GENOMIC DNA]</scope>
</reference>
<feature type="transmembrane region" description="Helical" evidence="3">
    <location>
        <begin position="26"/>
        <end position="48"/>
    </location>
</feature>
<feature type="domain" description="Maturase MatK N-terminal" evidence="4">
    <location>
        <begin position="1"/>
        <end position="119"/>
    </location>
</feature>
<dbReference type="GO" id="GO:0009507">
    <property type="term" value="C:chloroplast"/>
    <property type="evidence" value="ECO:0007669"/>
    <property type="project" value="InterPro"/>
</dbReference>
<dbReference type="Pfam" id="PF01824">
    <property type="entry name" value="MatK_N"/>
    <property type="match status" value="1"/>
</dbReference>
<dbReference type="InterPro" id="IPR024942">
    <property type="entry name" value="Maturase_MatK_N"/>
</dbReference>
<keyword evidence="3" id="KW-0812">Transmembrane</keyword>
<protein>
    <recommendedName>
        <fullName evidence="4">Maturase MatK N-terminal domain-containing protein</fullName>
    </recommendedName>
</protein>
<dbReference type="STRING" id="29730.A0A0D2VB56"/>
<dbReference type="EMBL" id="CM001752">
    <property type="protein sequence ID" value="KJB79599.1"/>
    <property type="molecule type" value="Genomic_DNA"/>
</dbReference>
<evidence type="ECO:0000256" key="1">
    <source>
        <dbReference type="ARBA" id="ARBA00006621"/>
    </source>
</evidence>
<keyword evidence="2" id="KW-0507">mRNA processing</keyword>
<dbReference type="Proteomes" id="UP000032304">
    <property type="component" value="Chromosome 13"/>
</dbReference>
<dbReference type="AlphaFoldDB" id="A0A0D2VB56"/>
<dbReference type="PANTHER" id="PTHR34811">
    <property type="entry name" value="MATURASE K"/>
    <property type="match status" value="1"/>
</dbReference>
<keyword evidence="6" id="KW-1185">Reference proteome</keyword>
<dbReference type="GO" id="GO:0006397">
    <property type="term" value="P:mRNA processing"/>
    <property type="evidence" value="ECO:0007669"/>
    <property type="project" value="UniProtKB-KW"/>
</dbReference>
<keyword evidence="3" id="KW-1133">Transmembrane helix</keyword>
<proteinExistence type="inferred from homology"/>
<evidence type="ECO:0000259" key="4">
    <source>
        <dbReference type="Pfam" id="PF01824"/>
    </source>
</evidence>
<evidence type="ECO:0000313" key="6">
    <source>
        <dbReference type="Proteomes" id="UP000032304"/>
    </source>
</evidence>
<dbReference type="PANTHER" id="PTHR34811:SF1">
    <property type="entry name" value="MATURASE K"/>
    <property type="match status" value="1"/>
</dbReference>
<comment type="similarity">
    <text evidence="1">Belongs to the intron maturase 2 family. MatK subfamily.</text>
</comment>
<gene>
    <name evidence="5" type="ORF">B456_013G056700</name>
</gene>
<name>A0A0D2VB56_GOSRA</name>
<accession>A0A0D2VB56</accession>
<evidence type="ECO:0000256" key="3">
    <source>
        <dbReference type="SAM" id="Phobius"/>
    </source>
</evidence>
<dbReference type="InterPro" id="IPR002866">
    <property type="entry name" value="Maturase_MatK"/>
</dbReference>